<gene>
    <name evidence="1" type="ORF">QEZ41_07810</name>
</gene>
<dbReference type="EMBL" id="JAUCDY010000008">
    <property type="protein sequence ID" value="MDM7858182.1"/>
    <property type="molecule type" value="Genomic_DNA"/>
</dbReference>
<protein>
    <submittedName>
        <fullName evidence="1">Uncharacterized protein</fullName>
    </submittedName>
</protein>
<accession>A0ABT7SRJ0</accession>
<dbReference type="RefSeq" id="WP_289410848.1">
    <property type="nucleotide sequence ID" value="NZ_JAUCDY010000008.1"/>
</dbReference>
<evidence type="ECO:0000313" key="1">
    <source>
        <dbReference type="EMBL" id="MDM7858182.1"/>
    </source>
</evidence>
<reference evidence="1 2" key="1">
    <citation type="submission" date="2023-06" db="EMBL/GenBank/DDBJ databases">
        <title>Thiopseudomonas sp. CY1220 draft genome sequence.</title>
        <authorList>
            <person name="Zhao G."/>
            <person name="An M."/>
        </authorList>
    </citation>
    <scope>NUCLEOTIDE SEQUENCE [LARGE SCALE GENOMIC DNA]</scope>
    <source>
        <strain evidence="1 2">CY1220</strain>
    </source>
</reference>
<name>A0ABT7SRJ0_9GAMM</name>
<evidence type="ECO:0000313" key="2">
    <source>
        <dbReference type="Proteomes" id="UP001241056"/>
    </source>
</evidence>
<dbReference type="Proteomes" id="UP001241056">
    <property type="component" value="Unassembled WGS sequence"/>
</dbReference>
<keyword evidence="2" id="KW-1185">Reference proteome</keyword>
<organism evidence="1 2">
    <name type="scientific">Thiopseudomonas acetoxidans</name>
    <dbReference type="NCBI Taxonomy" id="3041622"/>
    <lineage>
        <taxon>Bacteria</taxon>
        <taxon>Pseudomonadati</taxon>
        <taxon>Pseudomonadota</taxon>
        <taxon>Gammaproteobacteria</taxon>
        <taxon>Pseudomonadales</taxon>
        <taxon>Pseudomonadaceae</taxon>
        <taxon>Thiopseudomonas</taxon>
    </lineage>
</organism>
<sequence length="83" mass="8963">MNVENHPLLRDNPELADKLLNRSMADSSFAQKAQRYAQLDTQIQSGADAQAQQEYSQLREQLLGELNKPAASSCCGGCGGSGH</sequence>
<proteinExistence type="predicted"/>
<comment type="caution">
    <text evidence="1">The sequence shown here is derived from an EMBL/GenBank/DDBJ whole genome shotgun (WGS) entry which is preliminary data.</text>
</comment>